<protein>
    <submittedName>
        <fullName evidence="2">Zinc finger protein 560</fullName>
    </submittedName>
</protein>
<dbReference type="SUPFAM" id="SSF109640">
    <property type="entry name" value="KRAB domain (Kruppel-associated box)"/>
    <property type="match status" value="2"/>
</dbReference>
<dbReference type="PROSITE" id="PS50805">
    <property type="entry name" value="KRAB"/>
    <property type="match status" value="2"/>
</dbReference>
<feature type="domain" description="KRAB" evidence="1">
    <location>
        <begin position="72"/>
        <end position="144"/>
    </location>
</feature>
<dbReference type="PANTHER" id="PTHR23232">
    <property type="entry name" value="KRAB DOMAIN C2H2 ZINC FINGER"/>
    <property type="match status" value="1"/>
</dbReference>
<dbReference type="GO" id="GO:0006355">
    <property type="term" value="P:regulation of DNA-templated transcription"/>
    <property type="evidence" value="ECO:0007669"/>
    <property type="project" value="InterPro"/>
</dbReference>
<dbReference type="Proteomes" id="UP000010556">
    <property type="component" value="Unassembled WGS sequence"/>
</dbReference>
<gene>
    <name evidence="2" type="ORF">MDA_GLEAN10003112</name>
</gene>
<feature type="domain" description="KRAB" evidence="1">
    <location>
        <begin position="139"/>
        <end position="217"/>
    </location>
</feature>
<dbReference type="SMART" id="SM00349">
    <property type="entry name" value="KRAB"/>
    <property type="match status" value="2"/>
</dbReference>
<dbReference type="CDD" id="cd07765">
    <property type="entry name" value="KRAB_A-box"/>
    <property type="match status" value="2"/>
</dbReference>
<dbReference type="Gene3D" id="6.10.140.140">
    <property type="match status" value="2"/>
</dbReference>
<dbReference type="InterPro" id="IPR001909">
    <property type="entry name" value="KRAB"/>
</dbReference>
<name>L5LBD5_MYODS</name>
<dbReference type="InterPro" id="IPR050169">
    <property type="entry name" value="Krueppel_C2H2_ZnF"/>
</dbReference>
<dbReference type="AlphaFoldDB" id="L5LBD5"/>
<reference evidence="3" key="1">
    <citation type="journal article" date="2013" name="Science">
        <title>Comparative analysis of bat genomes provides insight into the evolution of flight and immunity.</title>
        <authorList>
            <person name="Zhang G."/>
            <person name="Cowled C."/>
            <person name="Shi Z."/>
            <person name="Huang Z."/>
            <person name="Bishop-Lilly K.A."/>
            <person name="Fang X."/>
            <person name="Wynne J.W."/>
            <person name="Xiong Z."/>
            <person name="Baker M.L."/>
            <person name="Zhao W."/>
            <person name="Tachedjian M."/>
            <person name="Zhu Y."/>
            <person name="Zhou P."/>
            <person name="Jiang X."/>
            <person name="Ng J."/>
            <person name="Yang L."/>
            <person name="Wu L."/>
            <person name="Xiao J."/>
            <person name="Feng Y."/>
            <person name="Chen Y."/>
            <person name="Sun X."/>
            <person name="Zhang Y."/>
            <person name="Marsh G.A."/>
            <person name="Crameri G."/>
            <person name="Broder C.C."/>
            <person name="Frey K.G."/>
            <person name="Wang L.F."/>
            <person name="Wang J."/>
        </authorList>
    </citation>
    <scope>NUCLEOTIDE SEQUENCE [LARGE SCALE GENOMIC DNA]</scope>
</reference>
<evidence type="ECO:0000313" key="3">
    <source>
        <dbReference type="Proteomes" id="UP000010556"/>
    </source>
</evidence>
<dbReference type="Pfam" id="PF01352">
    <property type="entry name" value="KRAB"/>
    <property type="match status" value="2"/>
</dbReference>
<evidence type="ECO:0000259" key="1">
    <source>
        <dbReference type="PROSITE" id="PS50805"/>
    </source>
</evidence>
<evidence type="ECO:0000313" key="2">
    <source>
        <dbReference type="EMBL" id="ELK23335.1"/>
    </source>
</evidence>
<dbReference type="eggNOG" id="KOG1721">
    <property type="taxonomic scope" value="Eukaryota"/>
</dbReference>
<sequence>MRRDQQHKEMRLISLECSLEQGEDLNFILEGRSSHQVFWQRSDSVRIDREDMRTRGPGEFWSLSFELEEGQLSFRDVAIDFSQEEWECLDPVQQKLYMDVMLENYSNLVSLATLSEDKQAMLQKAEMEDLFPKIILGPLTFRDVAIDFSQEEWECLDPDQRKLYLDVMLENYSNLVSVAVAKQAQRPSTSGLGQNACIVTMATTQCPGPAAAIFVME</sequence>
<proteinExistence type="predicted"/>
<dbReference type="EMBL" id="KB113698">
    <property type="protein sequence ID" value="ELK23335.1"/>
    <property type="molecule type" value="Genomic_DNA"/>
</dbReference>
<accession>L5LBD5</accession>
<dbReference type="PANTHER" id="PTHR23232:SF163">
    <property type="entry name" value="ZINC FINGER PROTEIN 589"/>
    <property type="match status" value="1"/>
</dbReference>
<dbReference type="InterPro" id="IPR036051">
    <property type="entry name" value="KRAB_dom_sf"/>
</dbReference>
<organism evidence="2 3">
    <name type="scientific">Myotis davidii</name>
    <name type="common">David's myotis</name>
    <dbReference type="NCBI Taxonomy" id="225400"/>
    <lineage>
        <taxon>Eukaryota</taxon>
        <taxon>Metazoa</taxon>
        <taxon>Chordata</taxon>
        <taxon>Craniata</taxon>
        <taxon>Vertebrata</taxon>
        <taxon>Euteleostomi</taxon>
        <taxon>Mammalia</taxon>
        <taxon>Eutheria</taxon>
        <taxon>Laurasiatheria</taxon>
        <taxon>Chiroptera</taxon>
        <taxon>Yangochiroptera</taxon>
        <taxon>Vespertilionidae</taxon>
        <taxon>Myotis</taxon>
    </lineage>
</organism>
<keyword evidence="3" id="KW-1185">Reference proteome</keyword>